<protein>
    <submittedName>
        <fullName evidence="1">Uncharacterized protein</fullName>
    </submittedName>
</protein>
<dbReference type="Proteomes" id="UP000015105">
    <property type="component" value="Chromosome 6D"/>
</dbReference>
<reference evidence="1" key="3">
    <citation type="journal article" date="2017" name="Nature">
        <title>Genome sequence of the progenitor of the wheat D genome Aegilops tauschii.</title>
        <authorList>
            <person name="Luo M.C."/>
            <person name="Gu Y.Q."/>
            <person name="Puiu D."/>
            <person name="Wang H."/>
            <person name="Twardziok S.O."/>
            <person name="Deal K.R."/>
            <person name="Huo N."/>
            <person name="Zhu T."/>
            <person name="Wang L."/>
            <person name="Wang Y."/>
            <person name="McGuire P.E."/>
            <person name="Liu S."/>
            <person name="Long H."/>
            <person name="Ramasamy R.K."/>
            <person name="Rodriguez J.C."/>
            <person name="Van S.L."/>
            <person name="Yuan L."/>
            <person name="Wang Z."/>
            <person name="Xia Z."/>
            <person name="Xiao L."/>
            <person name="Anderson O.D."/>
            <person name="Ouyang S."/>
            <person name="Liang Y."/>
            <person name="Zimin A.V."/>
            <person name="Pertea G."/>
            <person name="Qi P."/>
            <person name="Bennetzen J.L."/>
            <person name="Dai X."/>
            <person name="Dawson M.W."/>
            <person name="Muller H.G."/>
            <person name="Kugler K."/>
            <person name="Rivarola-Duarte L."/>
            <person name="Spannagl M."/>
            <person name="Mayer K.F.X."/>
            <person name="Lu F.H."/>
            <person name="Bevan M.W."/>
            <person name="Leroy P."/>
            <person name="Li P."/>
            <person name="You F.M."/>
            <person name="Sun Q."/>
            <person name="Liu Z."/>
            <person name="Lyons E."/>
            <person name="Wicker T."/>
            <person name="Salzberg S.L."/>
            <person name="Devos K.M."/>
            <person name="Dvorak J."/>
        </authorList>
    </citation>
    <scope>NUCLEOTIDE SEQUENCE [LARGE SCALE GENOMIC DNA]</scope>
    <source>
        <strain evidence="1">cv. AL8/78</strain>
    </source>
</reference>
<proteinExistence type="predicted"/>
<keyword evidence="2" id="KW-1185">Reference proteome</keyword>
<sequence length="133" mass="15139">MPRIKVDKVMMTWLSMFCNMREVKMNHPKGFMVDDHQVRESARRNHHQLPEGAIKDVIVLIANYLQVHLSPSLRFQAQFSLILPNGSGLKATRLKSCVLRYANAMIIKLPVADLFFSFKCLPVILSIVQGMGT</sequence>
<reference evidence="1" key="4">
    <citation type="submission" date="2019-03" db="UniProtKB">
        <authorList>
            <consortium name="EnsemblPlants"/>
        </authorList>
    </citation>
    <scope>IDENTIFICATION</scope>
</reference>
<name>A0A453N4F3_AEGTS</name>
<dbReference type="Gramene" id="AET6Gv20210900.9">
    <property type="protein sequence ID" value="AET6Gv20210900.9"/>
    <property type="gene ID" value="AET6Gv20210900"/>
</dbReference>
<accession>A0A453N4F3</accession>
<dbReference type="AlphaFoldDB" id="A0A453N4F3"/>
<reference evidence="2" key="1">
    <citation type="journal article" date="2014" name="Science">
        <title>Ancient hybridizations among the ancestral genomes of bread wheat.</title>
        <authorList>
            <consortium name="International Wheat Genome Sequencing Consortium,"/>
            <person name="Marcussen T."/>
            <person name="Sandve S.R."/>
            <person name="Heier L."/>
            <person name="Spannagl M."/>
            <person name="Pfeifer M."/>
            <person name="Jakobsen K.S."/>
            <person name="Wulff B.B."/>
            <person name="Steuernagel B."/>
            <person name="Mayer K.F."/>
            <person name="Olsen O.A."/>
        </authorList>
    </citation>
    <scope>NUCLEOTIDE SEQUENCE [LARGE SCALE GENOMIC DNA]</scope>
    <source>
        <strain evidence="2">cv. AL8/78</strain>
    </source>
</reference>
<reference evidence="1" key="5">
    <citation type="journal article" date="2021" name="G3 (Bethesda)">
        <title>Aegilops tauschii genome assembly Aet v5.0 features greater sequence contiguity and improved annotation.</title>
        <authorList>
            <person name="Wang L."/>
            <person name="Zhu T."/>
            <person name="Rodriguez J.C."/>
            <person name="Deal K.R."/>
            <person name="Dubcovsky J."/>
            <person name="McGuire P.E."/>
            <person name="Lux T."/>
            <person name="Spannagl M."/>
            <person name="Mayer K.F.X."/>
            <person name="Baldrich P."/>
            <person name="Meyers B.C."/>
            <person name="Huo N."/>
            <person name="Gu Y.Q."/>
            <person name="Zhou H."/>
            <person name="Devos K.M."/>
            <person name="Bennetzen J.L."/>
            <person name="Unver T."/>
            <person name="Budak H."/>
            <person name="Gulick P.J."/>
            <person name="Galiba G."/>
            <person name="Kalapos B."/>
            <person name="Nelson D.R."/>
            <person name="Li P."/>
            <person name="You F.M."/>
            <person name="Luo M.C."/>
            <person name="Dvorak J."/>
        </authorList>
    </citation>
    <scope>NUCLEOTIDE SEQUENCE [LARGE SCALE GENOMIC DNA]</scope>
    <source>
        <strain evidence="1">cv. AL8/78</strain>
    </source>
</reference>
<organism evidence="1 2">
    <name type="scientific">Aegilops tauschii subsp. strangulata</name>
    <name type="common">Goatgrass</name>
    <dbReference type="NCBI Taxonomy" id="200361"/>
    <lineage>
        <taxon>Eukaryota</taxon>
        <taxon>Viridiplantae</taxon>
        <taxon>Streptophyta</taxon>
        <taxon>Embryophyta</taxon>
        <taxon>Tracheophyta</taxon>
        <taxon>Spermatophyta</taxon>
        <taxon>Magnoliopsida</taxon>
        <taxon>Liliopsida</taxon>
        <taxon>Poales</taxon>
        <taxon>Poaceae</taxon>
        <taxon>BOP clade</taxon>
        <taxon>Pooideae</taxon>
        <taxon>Triticodae</taxon>
        <taxon>Triticeae</taxon>
        <taxon>Triticinae</taxon>
        <taxon>Aegilops</taxon>
    </lineage>
</organism>
<dbReference type="EnsemblPlants" id="AET6Gv20210900.9">
    <property type="protein sequence ID" value="AET6Gv20210900.9"/>
    <property type="gene ID" value="AET6Gv20210900"/>
</dbReference>
<evidence type="ECO:0000313" key="2">
    <source>
        <dbReference type="Proteomes" id="UP000015105"/>
    </source>
</evidence>
<reference evidence="2" key="2">
    <citation type="journal article" date="2017" name="Nat. Plants">
        <title>The Aegilops tauschii genome reveals multiple impacts of transposons.</title>
        <authorList>
            <person name="Zhao G."/>
            <person name="Zou C."/>
            <person name="Li K."/>
            <person name="Wang K."/>
            <person name="Li T."/>
            <person name="Gao L."/>
            <person name="Zhang X."/>
            <person name="Wang H."/>
            <person name="Yang Z."/>
            <person name="Liu X."/>
            <person name="Jiang W."/>
            <person name="Mao L."/>
            <person name="Kong X."/>
            <person name="Jiao Y."/>
            <person name="Jia J."/>
        </authorList>
    </citation>
    <scope>NUCLEOTIDE SEQUENCE [LARGE SCALE GENOMIC DNA]</scope>
    <source>
        <strain evidence="2">cv. AL8/78</strain>
    </source>
</reference>
<evidence type="ECO:0000313" key="1">
    <source>
        <dbReference type="EnsemblPlants" id="AET6Gv20210900.9"/>
    </source>
</evidence>